<dbReference type="AlphaFoldDB" id="S0APN1"/>
<sequence length="70" mass="8108">MVKMVSLSNKAYAELKDIKNIDESFSDVILRLLKNTKDIKQFAGILKDHKSELDLMEESITDDRMPAFLY</sequence>
<evidence type="ECO:0000256" key="1">
    <source>
        <dbReference type="ARBA" id="ARBA00022649"/>
    </source>
</evidence>
<gene>
    <name evidence="2" type="ORF">FACI_IFERC00001G0035</name>
</gene>
<organism evidence="2 3">
    <name type="scientific">Ferroplasma acidarmanus Fer1</name>
    <dbReference type="NCBI Taxonomy" id="333146"/>
    <lineage>
        <taxon>Archaea</taxon>
        <taxon>Methanobacteriati</taxon>
        <taxon>Thermoplasmatota</taxon>
        <taxon>Thermoplasmata</taxon>
        <taxon>Thermoplasmatales</taxon>
        <taxon>Ferroplasmaceae</taxon>
        <taxon>Ferroplasma</taxon>
    </lineage>
</organism>
<proteinExistence type="predicted"/>
<reference evidence="2 3" key="1">
    <citation type="journal article" date="2007" name="Proc. Natl. Acad. Sci. U.S.A.">
        <title>Genome dynamics in a natural archaeal population.</title>
        <authorList>
            <person name="Allen E.E."/>
            <person name="Tyson G.W."/>
            <person name="Whitaker R.J."/>
            <person name="Detter J.C."/>
            <person name="Richardson P.M."/>
            <person name="Banfield J.F."/>
        </authorList>
    </citation>
    <scope>NUCLEOTIDE SEQUENCE [LARGE SCALE GENOMIC DNA]</scope>
    <source>
        <strain evidence="3">fer1</strain>
    </source>
</reference>
<evidence type="ECO:0000313" key="3">
    <source>
        <dbReference type="Proteomes" id="UP000014660"/>
    </source>
</evidence>
<protein>
    <recommendedName>
        <fullName evidence="4">Antitoxin</fullName>
    </recommendedName>
</protein>
<dbReference type="EMBL" id="CP004145">
    <property type="protein sequence ID" value="AGO60015.1"/>
    <property type="molecule type" value="Genomic_DNA"/>
</dbReference>
<name>S0APN1_FERAC</name>
<evidence type="ECO:0008006" key="4">
    <source>
        <dbReference type="Google" id="ProtNLM"/>
    </source>
</evidence>
<dbReference type="Pfam" id="PF02697">
    <property type="entry name" value="VAPB_antitox"/>
    <property type="match status" value="1"/>
</dbReference>
<evidence type="ECO:0000313" key="2">
    <source>
        <dbReference type="EMBL" id="AGO60015.1"/>
    </source>
</evidence>
<keyword evidence="3" id="KW-1185">Reference proteome</keyword>
<keyword evidence="1" id="KW-1277">Toxin-antitoxin system</keyword>
<dbReference type="HOGENOM" id="CLU_2747988_0_0_2"/>
<dbReference type="Proteomes" id="UP000014660">
    <property type="component" value="Chromosome"/>
</dbReference>
<dbReference type="GeneID" id="16024179"/>
<dbReference type="InterPro" id="IPR003847">
    <property type="entry name" value="Put_antitoxin"/>
</dbReference>
<accession>S0APN1</accession>
<dbReference type="KEGG" id="fac:FACI_IFERC01G0035"/>
<dbReference type="RefSeq" id="WP_019841290.1">
    <property type="nucleotide sequence ID" value="NC_021592.1"/>
</dbReference>